<dbReference type="Proteomes" id="UP000193144">
    <property type="component" value="Unassembled WGS sequence"/>
</dbReference>
<dbReference type="OrthoDB" id="3939135at2759"/>
<feature type="signal peptide" evidence="2">
    <location>
        <begin position="1"/>
        <end position="18"/>
    </location>
</feature>
<sequence>MTITLILLLATLCASSLAQFLYPGPFGKNNDYVTGVPEWQEGSIQTLKWETNLTYYAITLWQQNLDGSSAEAGYDVYKKIASAPEIGNSSGYPWTVNTTGFDLKTSNVFWLNLRAGDEKGNRKSSYFNVSAAAMATTTMSSLSTTSTASSTSSPSSTSPVLVQNNNNTIKIALGVGLGVSIPIIALSAAAVWLVHGYIQRRRPDELPKSGFAAEWVPEPKVQPEVYRGAEVVEASPAELDAVSSPQELNALR</sequence>
<keyword evidence="1" id="KW-0472">Membrane</keyword>
<accession>A0A1Y1ZTQ9</accession>
<feature type="chain" id="PRO_5012327461" description="Mid2 domain-containing protein" evidence="2">
    <location>
        <begin position="19"/>
        <end position="252"/>
    </location>
</feature>
<name>A0A1Y1ZTQ9_9PLEO</name>
<dbReference type="AlphaFoldDB" id="A0A1Y1ZTQ9"/>
<evidence type="ECO:0000256" key="2">
    <source>
        <dbReference type="SAM" id="SignalP"/>
    </source>
</evidence>
<keyword evidence="4" id="KW-1185">Reference proteome</keyword>
<evidence type="ECO:0008006" key="5">
    <source>
        <dbReference type="Google" id="ProtNLM"/>
    </source>
</evidence>
<evidence type="ECO:0000256" key="1">
    <source>
        <dbReference type="SAM" id="Phobius"/>
    </source>
</evidence>
<proteinExistence type="predicted"/>
<evidence type="ECO:0000313" key="4">
    <source>
        <dbReference type="Proteomes" id="UP000193144"/>
    </source>
</evidence>
<dbReference type="STRING" id="1231657.A0A1Y1ZTQ9"/>
<protein>
    <recommendedName>
        <fullName evidence="5">Mid2 domain-containing protein</fullName>
    </recommendedName>
</protein>
<dbReference type="EMBL" id="MCFA01000040">
    <property type="protein sequence ID" value="ORY13590.1"/>
    <property type="molecule type" value="Genomic_DNA"/>
</dbReference>
<comment type="caution">
    <text evidence="3">The sequence shown here is derived from an EMBL/GenBank/DDBJ whole genome shotgun (WGS) entry which is preliminary data.</text>
</comment>
<keyword evidence="1" id="KW-1133">Transmembrane helix</keyword>
<keyword evidence="2" id="KW-0732">Signal</keyword>
<gene>
    <name evidence="3" type="ORF">BCR34DRAFT_599763</name>
</gene>
<feature type="transmembrane region" description="Helical" evidence="1">
    <location>
        <begin position="171"/>
        <end position="194"/>
    </location>
</feature>
<organism evidence="3 4">
    <name type="scientific">Clohesyomyces aquaticus</name>
    <dbReference type="NCBI Taxonomy" id="1231657"/>
    <lineage>
        <taxon>Eukaryota</taxon>
        <taxon>Fungi</taxon>
        <taxon>Dikarya</taxon>
        <taxon>Ascomycota</taxon>
        <taxon>Pezizomycotina</taxon>
        <taxon>Dothideomycetes</taxon>
        <taxon>Pleosporomycetidae</taxon>
        <taxon>Pleosporales</taxon>
        <taxon>Lindgomycetaceae</taxon>
        <taxon>Clohesyomyces</taxon>
    </lineage>
</organism>
<reference evidence="3 4" key="1">
    <citation type="submission" date="2016-07" db="EMBL/GenBank/DDBJ databases">
        <title>Pervasive Adenine N6-methylation of Active Genes in Fungi.</title>
        <authorList>
            <consortium name="DOE Joint Genome Institute"/>
            <person name="Mondo S.J."/>
            <person name="Dannebaum R.O."/>
            <person name="Kuo R.C."/>
            <person name="Labutti K."/>
            <person name="Haridas S."/>
            <person name="Kuo A."/>
            <person name="Salamov A."/>
            <person name="Ahrendt S.R."/>
            <person name="Lipzen A."/>
            <person name="Sullivan W."/>
            <person name="Andreopoulos W.B."/>
            <person name="Clum A."/>
            <person name="Lindquist E."/>
            <person name="Daum C."/>
            <person name="Ramamoorthy G.K."/>
            <person name="Gryganskyi A."/>
            <person name="Culley D."/>
            <person name="Magnuson J.K."/>
            <person name="James T.Y."/>
            <person name="O'Malley M.A."/>
            <person name="Stajich J.E."/>
            <person name="Spatafora J.W."/>
            <person name="Visel A."/>
            <person name="Grigoriev I.V."/>
        </authorList>
    </citation>
    <scope>NUCLEOTIDE SEQUENCE [LARGE SCALE GENOMIC DNA]</scope>
    <source>
        <strain evidence="3 4">CBS 115471</strain>
    </source>
</reference>
<keyword evidence="1" id="KW-0812">Transmembrane</keyword>
<evidence type="ECO:0000313" key="3">
    <source>
        <dbReference type="EMBL" id="ORY13590.1"/>
    </source>
</evidence>